<comment type="subcellular location">
    <subcellularLocation>
        <location evidence="1">Membrane</location>
        <topology evidence="1">Multi-pass membrane protein</topology>
    </subcellularLocation>
</comment>
<dbReference type="GO" id="GO:0005774">
    <property type="term" value="C:vacuolar membrane"/>
    <property type="evidence" value="ECO:0007669"/>
    <property type="project" value="TreeGrafter"/>
</dbReference>
<evidence type="ECO:0000256" key="4">
    <source>
        <dbReference type="ARBA" id="ARBA00023136"/>
    </source>
</evidence>
<gene>
    <name evidence="6" type="ORF">AKO1_007557</name>
</gene>
<dbReference type="SMART" id="SM00679">
    <property type="entry name" value="CTNS"/>
    <property type="match status" value="2"/>
</dbReference>
<sequence>MGQHDGDAPAMALIAGLFSTFCFTVQYIPQAWLNYKRKSISGLSTSGILMKLIGASFLGINALMTWEALPVVLYGFFNIAQHILFMVQFTLFTNKSVYIAFCFVPFIPYLLAIYLPATMLYTNLVKPLSQVVSHLPQMYVTYQKQSTEGISLATQHFNLLGGLAGMYMYSIIPPKSMWTYVVYANSLFQALSTYWMTVSYDGWDYLFKSMDVFYYFKMSKVKSVISLSTDHNTDKDTSANQDLDSKI</sequence>
<feature type="transmembrane region" description="Helical" evidence="5">
    <location>
        <begin position="72"/>
        <end position="91"/>
    </location>
</feature>
<dbReference type="GO" id="GO:0015184">
    <property type="term" value="F:L-cystine transmembrane transporter activity"/>
    <property type="evidence" value="ECO:0007669"/>
    <property type="project" value="TreeGrafter"/>
</dbReference>
<organism evidence="6 7">
    <name type="scientific">Acrasis kona</name>
    <dbReference type="NCBI Taxonomy" id="1008807"/>
    <lineage>
        <taxon>Eukaryota</taxon>
        <taxon>Discoba</taxon>
        <taxon>Heterolobosea</taxon>
        <taxon>Tetramitia</taxon>
        <taxon>Eutetramitia</taxon>
        <taxon>Acrasidae</taxon>
        <taxon>Acrasis</taxon>
    </lineage>
</organism>
<evidence type="ECO:0000313" key="7">
    <source>
        <dbReference type="Proteomes" id="UP001431209"/>
    </source>
</evidence>
<comment type="caution">
    <text evidence="6">The sequence shown here is derived from an EMBL/GenBank/DDBJ whole genome shotgun (WGS) entry which is preliminary data.</text>
</comment>
<dbReference type="Proteomes" id="UP001431209">
    <property type="component" value="Unassembled WGS sequence"/>
</dbReference>
<reference evidence="6 7" key="1">
    <citation type="submission" date="2024-03" db="EMBL/GenBank/DDBJ databases">
        <title>The Acrasis kona genome and developmental transcriptomes reveal deep origins of eukaryotic multicellular pathways.</title>
        <authorList>
            <person name="Sheikh S."/>
            <person name="Fu C.-J."/>
            <person name="Brown M.W."/>
            <person name="Baldauf S.L."/>
        </authorList>
    </citation>
    <scope>NUCLEOTIDE SEQUENCE [LARGE SCALE GENOMIC DNA]</scope>
    <source>
        <strain evidence="6 7">ATCC MYA-3509</strain>
    </source>
</reference>
<keyword evidence="2 5" id="KW-0812">Transmembrane</keyword>
<evidence type="ECO:0000256" key="5">
    <source>
        <dbReference type="SAM" id="Phobius"/>
    </source>
</evidence>
<dbReference type="PANTHER" id="PTHR13131:SF7">
    <property type="entry name" value="TRANSMEMBRANE PROTEIN"/>
    <property type="match status" value="1"/>
</dbReference>
<evidence type="ECO:0000256" key="3">
    <source>
        <dbReference type="ARBA" id="ARBA00022989"/>
    </source>
</evidence>
<protein>
    <submittedName>
        <fullName evidence="6">Uncharacterized protein</fullName>
    </submittedName>
</protein>
<dbReference type="AlphaFoldDB" id="A0AAW2YQU0"/>
<evidence type="ECO:0000313" key="6">
    <source>
        <dbReference type="EMBL" id="KAL0479733.1"/>
    </source>
</evidence>
<feature type="transmembrane region" description="Helical" evidence="5">
    <location>
        <begin position="12"/>
        <end position="28"/>
    </location>
</feature>
<dbReference type="InterPro" id="IPR005282">
    <property type="entry name" value="LC_transporter"/>
</dbReference>
<accession>A0AAW2YQU0</accession>
<name>A0AAW2YQU0_9EUKA</name>
<dbReference type="PANTHER" id="PTHR13131">
    <property type="entry name" value="CYSTINOSIN"/>
    <property type="match status" value="1"/>
</dbReference>
<evidence type="ECO:0000256" key="2">
    <source>
        <dbReference type="ARBA" id="ARBA00022692"/>
    </source>
</evidence>
<feature type="transmembrane region" description="Helical" evidence="5">
    <location>
        <begin position="98"/>
        <end position="121"/>
    </location>
</feature>
<keyword evidence="4 5" id="KW-0472">Membrane</keyword>
<evidence type="ECO:0000256" key="1">
    <source>
        <dbReference type="ARBA" id="ARBA00004141"/>
    </source>
</evidence>
<keyword evidence="7" id="KW-1185">Reference proteome</keyword>
<feature type="transmembrane region" description="Helical" evidence="5">
    <location>
        <begin position="48"/>
        <end position="66"/>
    </location>
</feature>
<dbReference type="Pfam" id="PF04193">
    <property type="entry name" value="PQ-loop"/>
    <property type="match status" value="2"/>
</dbReference>
<proteinExistence type="predicted"/>
<dbReference type="InterPro" id="IPR006603">
    <property type="entry name" value="PQ-loop_rpt"/>
</dbReference>
<dbReference type="EMBL" id="JAOPGA020000593">
    <property type="protein sequence ID" value="KAL0479733.1"/>
    <property type="molecule type" value="Genomic_DNA"/>
</dbReference>
<dbReference type="Gene3D" id="1.20.1280.290">
    <property type="match status" value="1"/>
</dbReference>
<keyword evidence="3 5" id="KW-1133">Transmembrane helix</keyword>